<dbReference type="KEGG" id="scd:Spica_2126"/>
<proteinExistence type="predicted"/>
<dbReference type="EMBL" id="CP002868">
    <property type="protein sequence ID" value="AEJ20249.1"/>
    <property type="molecule type" value="Genomic_DNA"/>
</dbReference>
<dbReference type="HOGENOM" id="CLU_3367941_0_0_12"/>
<dbReference type="AlphaFoldDB" id="F8F0W3"/>
<reference evidence="2" key="1">
    <citation type="journal article" date="2013" name="Stand. Genomic Sci.">
        <title>Genome sequence of the thermophilic fresh-water bacterium Spirochaeta caldaria type strain (H1(T)), reclassification of Spirochaeta caldaria, Spirochaeta stenostrepta, and Spirochaeta zuelzerae in the genus Treponema as Treponema caldaria comb. nov., Treponema stenostrepta comb. nov., and Treponema zuelzerae comb. nov., and emendation of the genus Treponema.</title>
        <authorList>
            <person name="Abt B."/>
            <person name="Goker M."/>
            <person name="Scheuner C."/>
            <person name="Han C."/>
            <person name="Lu M."/>
            <person name="Misra M."/>
            <person name="Lapidus A."/>
            <person name="Nolan M."/>
            <person name="Lucas S."/>
            <person name="Hammon N."/>
            <person name="Deshpande S."/>
            <person name="Cheng J.F."/>
            <person name="Tapia R."/>
            <person name="Goodwin L.A."/>
            <person name="Pitluck S."/>
            <person name="Liolios K."/>
            <person name="Pagani I."/>
            <person name="Ivanova N."/>
            <person name="Mavromatis K."/>
            <person name="Mikhailova N."/>
            <person name="Huntemann M."/>
            <person name="Pati A."/>
            <person name="Chen A."/>
            <person name="Palaniappan K."/>
            <person name="Land M."/>
            <person name="Hauser L."/>
            <person name="Jeffries C.D."/>
            <person name="Rohde M."/>
            <person name="Spring S."/>
            <person name="Gronow S."/>
            <person name="Detter J.C."/>
            <person name="Bristow J."/>
            <person name="Eisen J.A."/>
            <person name="Markowitz V."/>
            <person name="Hugenholtz P."/>
            <person name="Kyrpides N.C."/>
            <person name="Woyke T."/>
            <person name="Klenk H.P."/>
        </authorList>
    </citation>
    <scope>NUCLEOTIDE SEQUENCE</scope>
    <source>
        <strain evidence="2">ATCC 51460 / DSM 7334 / H1</strain>
    </source>
</reference>
<evidence type="ECO:0000313" key="1">
    <source>
        <dbReference type="EMBL" id="AEJ20249.1"/>
    </source>
</evidence>
<keyword evidence="2" id="KW-1185">Reference proteome</keyword>
<dbReference type="STRING" id="744872.Spica_2126"/>
<evidence type="ECO:0000313" key="2">
    <source>
        <dbReference type="Proteomes" id="UP000000503"/>
    </source>
</evidence>
<protein>
    <submittedName>
        <fullName evidence="1">Uncharacterized protein</fullName>
    </submittedName>
</protein>
<name>F8F0W3_GRAC1</name>
<dbReference type="Proteomes" id="UP000000503">
    <property type="component" value="Chromosome"/>
</dbReference>
<organism evidence="1 2">
    <name type="scientific">Gracilinema caldarium (strain ATCC 51460 / DSM 7334 / H1)</name>
    <name type="common">Treponema caldarium</name>
    <dbReference type="NCBI Taxonomy" id="744872"/>
    <lineage>
        <taxon>Bacteria</taxon>
        <taxon>Pseudomonadati</taxon>
        <taxon>Spirochaetota</taxon>
        <taxon>Spirochaetia</taxon>
        <taxon>Spirochaetales</taxon>
        <taxon>Breznakiellaceae</taxon>
        <taxon>Gracilinema</taxon>
    </lineage>
</organism>
<accession>F8F0W3</accession>
<gene>
    <name evidence="1" type="ordered locus">Spica_2126</name>
</gene>
<sequence length="35" mass="3827">MKKVLVLGGASYDTIVYLNEFFSPTAQPVFSDSSD</sequence>